<dbReference type="OrthoDB" id="3209715at2"/>
<gene>
    <name evidence="2" type="ORF">ATJ88_0938</name>
</gene>
<reference evidence="2 3" key="1">
    <citation type="submission" date="2017-10" db="EMBL/GenBank/DDBJ databases">
        <title>Sequencing the genomes of 1000 actinobacteria strains.</title>
        <authorList>
            <person name="Klenk H.-P."/>
        </authorList>
    </citation>
    <scope>NUCLEOTIDE SEQUENCE [LARGE SCALE GENOMIC DNA]</scope>
    <source>
        <strain evidence="2 3">DSM 21863</strain>
    </source>
</reference>
<proteinExistence type="predicted"/>
<sequence>MPKLWMTPPRSGATCSDGRVSRPVGPLPPTLVGAARRQEGLVTIRQCLESGMSRRRVQGHVERKDWERPARGVYDTGLVVPTSTSDGFAHRRRRTALLGPLSHEGTVAVGVSALVLHGVQGSPVRFVPEVAAPRAAHRAPDGPVRVRRILVTEPERLDGVLVAPVVDSLALAIPTLSRADAVAMMDSALHQGLVTPAGIAGARARATGRRGARRCEPWWSEPDARSESPAESWARVTCTAAGVPPDAVQLVVVRGGQVVARVDLAWILPDGVVLLVEIDGRDVHSTPDALLHDRRRQNRIDTPVTMIRRFTGTEARDGTAAREVSAVLAQARWRPRPVAPGLAYCIERAGLVPQPKV</sequence>
<protein>
    <submittedName>
        <fullName evidence="2">Putative AbiEi antitoxin of type IV toxin-antitoxin system</fullName>
    </submittedName>
</protein>
<organism evidence="2 3">
    <name type="scientific">Isoptericola jiangsuensis</name>
    <dbReference type="NCBI Taxonomy" id="548579"/>
    <lineage>
        <taxon>Bacteria</taxon>
        <taxon>Bacillati</taxon>
        <taxon>Actinomycetota</taxon>
        <taxon>Actinomycetes</taxon>
        <taxon>Micrococcales</taxon>
        <taxon>Promicromonosporaceae</taxon>
        <taxon>Isoptericola</taxon>
    </lineage>
</organism>
<accession>A0A2A9EUS7</accession>
<name>A0A2A9EUS7_9MICO</name>
<evidence type="ECO:0000313" key="2">
    <source>
        <dbReference type="EMBL" id="PFG42281.1"/>
    </source>
</evidence>
<evidence type="ECO:0000313" key="3">
    <source>
        <dbReference type="Proteomes" id="UP000224130"/>
    </source>
</evidence>
<comment type="caution">
    <text evidence="2">The sequence shown here is derived from an EMBL/GenBank/DDBJ whole genome shotgun (WGS) entry which is preliminary data.</text>
</comment>
<keyword evidence="3" id="KW-1185">Reference proteome</keyword>
<dbReference type="AlphaFoldDB" id="A0A2A9EUS7"/>
<dbReference type="Proteomes" id="UP000224130">
    <property type="component" value="Unassembled WGS sequence"/>
</dbReference>
<dbReference type="EMBL" id="PDJJ01000001">
    <property type="protein sequence ID" value="PFG42281.1"/>
    <property type="molecule type" value="Genomic_DNA"/>
</dbReference>
<evidence type="ECO:0000256" key="1">
    <source>
        <dbReference type="SAM" id="MobiDB-lite"/>
    </source>
</evidence>
<feature type="region of interest" description="Disordered" evidence="1">
    <location>
        <begin position="1"/>
        <end position="28"/>
    </location>
</feature>